<dbReference type="PANTHER" id="PTHR31871:SF1">
    <property type="entry name" value="HISTIDINE-TRNA LIGASE"/>
    <property type="match status" value="1"/>
</dbReference>
<evidence type="ECO:0000313" key="3">
    <source>
        <dbReference type="EMBL" id="KAK4580957.1"/>
    </source>
</evidence>
<dbReference type="AlphaFoldDB" id="A0AAN7EVD5"/>
<dbReference type="PANTHER" id="PTHR31871">
    <property type="entry name" value="OS02G0137100 PROTEIN"/>
    <property type="match status" value="1"/>
</dbReference>
<keyword evidence="2" id="KW-1133">Transmembrane helix</keyword>
<name>A0AAN7EVD5_QUERU</name>
<accession>A0AAN7EVD5</accession>
<feature type="transmembrane region" description="Helical" evidence="2">
    <location>
        <begin position="409"/>
        <end position="430"/>
    </location>
</feature>
<protein>
    <submittedName>
        <fullName evidence="3">Uncharacterized protein</fullName>
    </submittedName>
</protein>
<keyword evidence="2" id="KW-0472">Membrane</keyword>
<evidence type="ECO:0000256" key="2">
    <source>
        <dbReference type="SAM" id="Phobius"/>
    </source>
</evidence>
<reference evidence="3 4" key="1">
    <citation type="journal article" date="2023" name="G3 (Bethesda)">
        <title>A haplotype-resolved chromosome-scale genome for Quercus rubra L. provides insights into the genetics of adaptive traits for red oak species.</title>
        <authorList>
            <person name="Kapoor B."/>
            <person name="Jenkins J."/>
            <person name="Schmutz J."/>
            <person name="Zhebentyayeva T."/>
            <person name="Kuelheim C."/>
            <person name="Coggeshall M."/>
            <person name="Heim C."/>
            <person name="Lasky J.R."/>
            <person name="Leites L."/>
            <person name="Islam-Faridi N."/>
            <person name="Romero-Severson J."/>
            <person name="DeLeo V.L."/>
            <person name="Lucas S.M."/>
            <person name="Lazic D."/>
            <person name="Gailing O."/>
            <person name="Carlson J."/>
            <person name="Staton M."/>
        </authorList>
    </citation>
    <scope>NUCLEOTIDE SEQUENCE [LARGE SCALE GENOMIC DNA]</scope>
    <source>
        <strain evidence="3">Pseudo-F2</strain>
    </source>
</reference>
<evidence type="ECO:0000256" key="1">
    <source>
        <dbReference type="SAM" id="Coils"/>
    </source>
</evidence>
<keyword evidence="2" id="KW-0812">Transmembrane</keyword>
<dbReference type="InterPro" id="IPR006476">
    <property type="entry name" value="CHP01589_pln"/>
</dbReference>
<dbReference type="EMBL" id="JAXUIC010000007">
    <property type="protein sequence ID" value="KAK4580957.1"/>
    <property type="molecule type" value="Genomic_DNA"/>
</dbReference>
<dbReference type="EMBL" id="JAXUIC010000007">
    <property type="protein sequence ID" value="KAK4580956.1"/>
    <property type="molecule type" value="Genomic_DNA"/>
</dbReference>
<keyword evidence="1" id="KW-0175">Coiled coil</keyword>
<proteinExistence type="predicted"/>
<feature type="coiled-coil region" evidence="1">
    <location>
        <begin position="364"/>
        <end position="408"/>
    </location>
</feature>
<dbReference type="NCBIfam" id="TIGR01589">
    <property type="entry name" value="A_thal_3526"/>
    <property type="match status" value="1"/>
</dbReference>
<comment type="caution">
    <text evidence="3">The sequence shown here is derived from an EMBL/GenBank/DDBJ whole genome shotgun (WGS) entry which is preliminary data.</text>
</comment>
<evidence type="ECO:0000313" key="4">
    <source>
        <dbReference type="Proteomes" id="UP001324115"/>
    </source>
</evidence>
<organism evidence="3 4">
    <name type="scientific">Quercus rubra</name>
    <name type="common">Northern red oak</name>
    <name type="synonym">Quercus borealis</name>
    <dbReference type="NCBI Taxonomy" id="3512"/>
    <lineage>
        <taxon>Eukaryota</taxon>
        <taxon>Viridiplantae</taxon>
        <taxon>Streptophyta</taxon>
        <taxon>Embryophyta</taxon>
        <taxon>Tracheophyta</taxon>
        <taxon>Spermatophyta</taxon>
        <taxon>Magnoliopsida</taxon>
        <taxon>eudicotyledons</taxon>
        <taxon>Gunneridae</taxon>
        <taxon>Pentapetalae</taxon>
        <taxon>rosids</taxon>
        <taxon>fabids</taxon>
        <taxon>Fagales</taxon>
        <taxon>Fagaceae</taxon>
        <taxon>Quercus</taxon>
    </lineage>
</organism>
<sequence>MSSGSVRRVSCQDIQVVENLIEQCLQLYMSQKEVVETLLDQAKIEPGFTELVWQKLEEENQEFFRAYHLRLMVKQQINEFNRLLDLQVQLMCQMQPSGVVSLPTCNGSHISSLHQNSACYASAHAGPAVKAENIYIPIVSGLPNAFTNGGSLLHPSMHTAVQMPAHSSRIDAPPSLLSAQSSNMGMIQGINGGMIKSETGYSGRSPYMYGSDRNVLEMHPTIEDASIASFPSVQSNSQPLNEQILDMESSSFGSLGQDSRNFSLSDLAADFSQSSGIKNLCPTMSSSSDFYSSFSHHLCSRDRCVQRTSLTLDNFGRRFYGCCFYDEKEVHTCKLCEWLDQKTCKCGPEVAPIVLAKFKRLENEAKASNDREKLAHEMEEKARERERIARRREEKSRVREMIAQLRARMYRVTLVVSWILFAFFVFSSRIEDVGLKSLSFA</sequence>
<dbReference type="Pfam" id="PF09713">
    <property type="entry name" value="A_thal_3526"/>
    <property type="match status" value="1"/>
</dbReference>
<dbReference type="Proteomes" id="UP001324115">
    <property type="component" value="Unassembled WGS sequence"/>
</dbReference>
<gene>
    <name evidence="3" type="ORF">RGQ29_024563</name>
</gene>
<keyword evidence="4" id="KW-1185">Reference proteome</keyword>